<dbReference type="GO" id="GO:0008725">
    <property type="term" value="F:DNA-3-methyladenine glycosylase activity"/>
    <property type="evidence" value="ECO:0007669"/>
    <property type="project" value="TreeGrafter"/>
</dbReference>
<dbReference type="SMART" id="SM00478">
    <property type="entry name" value="ENDO3c"/>
    <property type="match status" value="1"/>
</dbReference>
<proteinExistence type="predicted"/>
<evidence type="ECO:0000259" key="5">
    <source>
        <dbReference type="SMART" id="SM00478"/>
    </source>
</evidence>
<dbReference type="SUPFAM" id="SSF48150">
    <property type="entry name" value="DNA-glycosylase"/>
    <property type="match status" value="1"/>
</dbReference>
<dbReference type="GO" id="GO:0006285">
    <property type="term" value="P:base-excision repair, AP site formation"/>
    <property type="evidence" value="ECO:0007669"/>
    <property type="project" value="TreeGrafter"/>
</dbReference>
<dbReference type="OrthoDB" id="9785929at2"/>
<dbReference type="InterPro" id="IPR011257">
    <property type="entry name" value="DNA_glycosylase"/>
</dbReference>
<accession>A0A1U7J6V6</accession>
<dbReference type="Gene3D" id="1.10.1670.40">
    <property type="match status" value="1"/>
</dbReference>
<dbReference type="PANTHER" id="PTHR43003">
    <property type="entry name" value="DNA-3-METHYLADENINE GLYCOSYLASE"/>
    <property type="match status" value="1"/>
</dbReference>
<comment type="catalytic activity">
    <reaction evidence="1">
        <text>Hydrolysis of alkylated DNA, releasing 3-methyladenine, 3-methylguanine, 7-methylguanine and 7-methyladenine.</text>
        <dbReference type="EC" id="3.2.2.21"/>
    </reaction>
</comment>
<dbReference type="EMBL" id="MRCG01000005">
    <property type="protein sequence ID" value="OKH48673.1"/>
    <property type="molecule type" value="Genomic_DNA"/>
</dbReference>
<keyword evidence="4" id="KW-0234">DNA repair</keyword>
<protein>
    <recommendedName>
        <fullName evidence="2">DNA-3-methyladenine glycosylase II</fullName>
        <ecNumber evidence="2">3.2.2.21</ecNumber>
    </recommendedName>
</protein>
<name>A0A1U7J6V6_9CYAN</name>
<dbReference type="GO" id="GO:0005737">
    <property type="term" value="C:cytoplasm"/>
    <property type="evidence" value="ECO:0007669"/>
    <property type="project" value="TreeGrafter"/>
</dbReference>
<evidence type="ECO:0000313" key="6">
    <source>
        <dbReference type="EMBL" id="OKH48673.1"/>
    </source>
</evidence>
<dbReference type="GO" id="GO:0043916">
    <property type="term" value="F:DNA-7-methylguanine glycosylase activity"/>
    <property type="evidence" value="ECO:0007669"/>
    <property type="project" value="TreeGrafter"/>
</dbReference>
<comment type="caution">
    <text evidence="6">The sequence shown here is derived from an EMBL/GenBank/DDBJ whole genome shotgun (WGS) entry which is preliminary data.</text>
</comment>
<evidence type="ECO:0000256" key="4">
    <source>
        <dbReference type="ARBA" id="ARBA00023204"/>
    </source>
</evidence>
<dbReference type="STRING" id="549789.NIES30_09005"/>
<evidence type="ECO:0000256" key="2">
    <source>
        <dbReference type="ARBA" id="ARBA00012000"/>
    </source>
</evidence>
<dbReference type="GO" id="GO:0032993">
    <property type="term" value="C:protein-DNA complex"/>
    <property type="evidence" value="ECO:0007669"/>
    <property type="project" value="TreeGrafter"/>
</dbReference>
<organism evidence="6 7">
    <name type="scientific">Phormidium tenue NIES-30</name>
    <dbReference type="NCBI Taxonomy" id="549789"/>
    <lineage>
        <taxon>Bacteria</taxon>
        <taxon>Bacillati</taxon>
        <taxon>Cyanobacteriota</taxon>
        <taxon>Cyanophyceae</taxon>
        <taxon>Oscillatoriophycideae</taxon>
        <taxon>Oscillatoriales</taxon>
        <taxon>Oscillatoriaceae</taxon>
        <taxon>Phormidium</taxon>
    </lineage>
</organism>
<keyword evidence="3" id="KW-0227">DNA damage</keyword>
<dbReference type="Proteomes" id="UP000185557">
    <property type="component" value="Unassembled WGS sequence"/>
</dbReference>
<keyword evidence="7" id="KW-1185">Reference proteome</keyword>
<dbReference type="GO" id="GO:0006307">
    <property type="term" value="P:DNA alkylation repair"/>
    <property type="evidence" value="ECO:0007669"/>
    <property type="project" value="TreeGrafter"/>
</dbReference>
<evidence type="ECO:0000256" key="1">
    <source>
        <dbReference type="ARBA" id="ARBA00000086"/>
    </source>
</evidence>
<dbReference type="InterPro" id="IPR003265">
    <property type="entry name" value="HhH-GPD_domain"/>
</dbReference>
<dbReference type="InterPro" id="IPR051912">
    <property type="entry name" value="Alkylbase_DNA_Glycosylase/TA"/>
</dbReference>
<dbReference type="Pfam" id="PF00730">
    <property type="entry name" value="HhH-GPD"/>
    <property type="match status" value="1"/>
</dbReference>
<evidence type="ECO:0000313" key="7">
    <source>
        <dbReference type="Proteomes" id="UP000185557"/>
    </source>
</evidence>
<dbReference type="Gene3D" id="1.10.340.30">
    <property type="entry name" value="Hypothetical protein, domain 2"/>
    <property type="match status" value="1"/>
</dbReference>
<gene>
    <name evidence="6" type="ORF">NIES30_09005</name>
</gene>
<evidence type="ECO:0000256" key="3">
    <source>
        <dbReference type="ARBA" id="ARBA00022763"/>
    </source>
</evidence>
<dbReference type="AlphaFoldDB" id="A0A1U7J6V6"/>
<sequence>MIVAMPPNDVAKILDSELLPPSPELRQAVAVVCARDPTFQRIEVEAGPLTVRAWAPGFPSLVRIILGQQLSSRAAQAIFQRLQKELELTPEAIAAAPATTLQRVGLSRAKIATCQRLSTAISLGQLSLETLATLPDQEAIAHLTQIKGIGVWTAEVYLLFCLQRLSTFPASDLAIQISYQRLHNLESRPMRQDLLASTASLHPCRGAVAHLLWHYYRHLAQQ</sequence>
<dbReference type="PANTHER" id="PTHR43003:SF5">
    <property type="entry name" value="DNA-3-METHYLADENINE GLYCOSYLASE"/>
    <property type="match status" value="1"/>
</dbReference>
<feature type="domain" description="HhH-GPD" evidence="5">
    <location>
        <begin position="66"/>
        <end position="217"/>
    </location>
</feature>
<dbReference type="EC" id="3.2.2.21" evidence="2"/>
<dbReference type="GO" id="GO:0032131">
    <property type="term" value="F:alkylated DNA binding"/>
    <property type="evidence" value="ECO:0007669"/>
    <property type="project" value="TreeGrafter"/>
</dbReference>
<dbReference type="CDD" id="cd00056">
    <property type="entry name" value="ENDO3c"/>
    <property type="match status" value="1"/>
</dbReference>
<reference evidence="6 7" key="1">
    <citation type="submission" date="2016-11" db="EMBL/GenBank/DDBJ databases">
        <title>Draft Genome Sequences of Nine Cyanobacterial Strains from Diverse Habitats.</title>
        <authorList>
            <person name="Zhu T."/>
            <person name="Hou S."/>
            <person name="Lu X."/>
            <person name="Hess W.R."/>
        </authorList>
    </citation>
    <scope>NUCLEOTIDE SEQUENCE [LARGE SCALE GENOMIC DNA]</scope>
    <source>
        <strain evidence="6 7">NIES-30</strain>
    </source>
</reference>